<gene>
    <name evidence="2" type="ORF">BOTBODRAFT_36584</name>
</gene>
<dbReference type="EMBL" id="KL198072">
    <property type="protein sequence ID" value="KDQ09960.1"/>
    <property type="molecule type" value="Genomic_DNA"/>
</dbReference>
<keyword evidence="1" id="KW-0472">Membrane</keyword>
<keyword evidence="1" id="KW-0812">Transmembrane</keyword>
<evidence type="ECO:0000256" key="1">
    <source>
        <dbReference type="SAM" id="Phobius"/>
    </source>
</evidence>
<protein>
    <submittedName>
        <fullName evidence="2">Uncharacterized protein</fullName>
    </submittedName>
</protein>
<dbReference type="InParanoid" id="A0A067M5H7"/>
<name>A0A067M5H7_BOTB1</name>
<keyword evidence="1" id="KW-1133">Transmembrane helix</keyword>
<feature type="transmembrane region" description="Helical" evidence="1">
    <location>
        <begin position="74"/>
        <end position="98"/>
    </location>
</feature>
<dbReference type="Proteomes" id="UP000027195">
    <property type="component" value="Unassembled WGS sequence"/>
</dbReference>
<evidence type="ECO:0000313" key="3">
    <source>
        <dbReference type="Proteomes" id="UP000027195"/>
    </source>
</evidence>
<proteinExistence type="predicted"/>
<organism evidence="2 3">
    <name type="scientific">Botryobasidium botryosum (strain FD-172 SS1)</name>
    <dbReference type="NCBI Taxonomy" id="930990"/>
    <lineage>
        <taxon>Eukaryota</taxon>
        <taxon>Fungi</taxon>
        <taxon>Dikarya</taxon>
        <taxon>Basidiomycota</taxon>
        <taxon>Agaricomycotina</taxon>
        <taxon>Agaricomycetes</taxon>
        <taxon>Cantharellales</taxon>
        <taxon>Botryobasidiaceae</taxon>
        <taxon>Botryobasidium</taxon>
    </lineage>
</organism>
<accession>A0A067M5H7</accession>
<dbReference type="HOGENOM" id="CLU_2003542_0_0_1"/>
<evidence type="ECO:0000313" key="2">
    <source>
        <dbReference type="EMBL" id="KDQ09960.1"/>
    </source>
</evidence>
<reference evidence="3" key="1">
    <citation type="journal article" date="2014" name="Proc. Natl. Acad. Sci. U.S.A.">
        <title>Extensive sampling of basidiomycete genomes demonstrates inadequacy of the white-rot/brown-rot paradigm for wood decay fungi.</title>
        <authorList>
            <person name="Riley R."/>
            <person name="Salamov A.A."/>
            <person name="Brown D.W."/>
            <person name="Nagy L.G."/>
            <person name="Floudas D."/>
            <person name="Held B.W."/>
            <person name="Levasseur A."/>
            <person name="Lombard V."/>
            <person name="Morin E."/>
            <person name="Otillar R."/>
            <person name="Lindquist E.A."/>
            <person name="Sun H."/>
            <person name="LaButti K.M."/>
            <person name="Schmutz J."/>
            <person name="Jabbour D."/>
            <person name="Luo H."/>
            <person name="Baker S.E."/>
            <person name="Pisabarro A.G."/>
            <person name="Walton J.D."/>
            <person name="Blanchette R.A."/>
            <person name="Henrissat B."/>
            <person name="Martin F."/>
            <person name="Cullen D."/>
            <person name="Hibbett D.S."/>
            <person name="Grigoriev I.V."/>
        </authorList>
    </citation>
    <scope>NUCLEOTIDE SEQUENCE [LARGE SCALE GENOMIC DNA]</scope>
    <source>
        <strain evidence="3">FD-172 SS1</strain>
    </source>
</reference>
<sequence length="124" mass="14083">MTSVSAHLDLMSLEQTKLRVRRYLGVWTYSRCVREAFSSLAAHSPDRDPQSPIHDSRFCGASIRKQRRMALTILFRRVSGYFGSLSIAFVCLFGYPIIWASGCLACWVFGRLPACTYLGIWLLV</sequence>
<dbReference type="AlphaFoldDB" id="A0A067M5H7"/>
<keyword evidence="3" id="KW-1185">Reference proteome</keyword>